<evidence type="ECO:0000313" key="3">
    <source>
        <dbReference type="EMBL" id="PVH26114.1"/>
    </source>
</evidence>
<feature type="region of interest" description="Disordered" evidence="1">
    <location>
        <begin position="111"/>
        <end position="145"/>
    </location>
</feature>
<reference evidence="3 4" key="1">
    <citation type="submission" date="2018-04" db="EMBL/GenBank/DDBJ databases">
        <title>Sphingobacterium cortibacter sp. nov.</title>
        <authorList>
            <person name="Li Y."/>
        </authorList>
    </citation>
    <scope>NUCLEOTIDE SEQUENCE [LARGE SCALE GENOMIC DNA]</scope>
    <source>
        <strain evidence="3 4">2c-3</strain>
    </source>
</reference>
<dbReference type="OrthoDB" id="9806575at2"/>
<feature type="transmembrane region" description="Helical" evidence="2">
    <location>
        <begin position="30"/>
        <end position="54"/>
    </location>
</feature>
<keyword evidence="2" id="KW-1133">Transmembrane helix</keyword>
<evidence type="ECO:0000313" key="4">
    <source>
        <dbReference type="Proteomes" id="UP000245627"/>
    </source>
</evidence>
<evidence type="ECO:0000256" key="2">
    <source>
        <dbReference type="SAM" id="Phobius"/>
    </source>
</evidence>
<evidence type="ECO:0000256" key="1">
    <source>
        <dbReference type="SAM" id="MobiDB-lite"/>
    </source>
</evidence>
<accession>A0A2T8HKY9</accession>
<dbReference type="GO" id="GO:0015385">
    <property type="term" value="F:sodium:proton antiporter activity"/>
    <property type="evidence" value="ECO:0007669"/>
    <property type="project" value="TreeGrafter"/>
</dbReference>
<dbReference type="EMBL" id="QDKG01000001">
    <property type="protein sequence ID" value="PVH26114.1"/>
    <property type="molecule type" value="Genomic_DNA"/>
</dbReference>
<dbReference type="InterPro" id="IPR005133">
    <property type="entry name" value="PhaG_MnhG_YufB"/>
</dbReference>
<organism evidence="3 4">
    <name type="scientific">Sphingobacterium corticibacter</name>
    <dbReference type="NCBI Taxonomy" id="2171749"/>
    <lineage>
        <taxon>Bacteria</taxon>
        <taxon>Pseudomonadati</taxon>
        <taxon>Bacteroidota</taxon>
        <taxon>Sphingobacteriia</taxon>
        <taxon>Sphingobacteriales</taxon>
        <taxon>Sphingobacteriaceae</taxon>
        <taxon>Sphingobacterium</taxon>
    </lineage>
</organism>
<dbReference type="NCBIfam" id="NF009314">
    <property type="entry name" value="PRK12674.1-2"/>
    <property type="match status" value="1"/>
</dbReference>
<dbReference type="NCBIfam" id="TIGR01300">
    <property type="entry name" value="CPA3_mnhG_phaG"/>
    <property type="match status" value="1"/>
</dbReference>
<name>A0A2T8HKY9_9SPHI</name>
<proteinExistence type="predicted"/>
<keyword evidence="4" id="KW-1185">Reference proteome</keyword>
<dbReference type="AlphaFoldDB" id="A0A2T8HKY9"/>
<dbReference type="RefSeq" id="WP_116773959.1">
    <property type="nucleotide sequence ID" value="NZ_QDKG01000001.1"/>
</dbReference>
<keyword evidence="2" id="KW-0812">Transmembrane</keyword>
<sequence length="145" mass="15866">MINIILGILSTIGALSILFASIGLIRMPDFYLRLSVTVKASTLGVGLFLICAAIMFPDDISVTTKAIAILFFLIITAPVAAHMIARTAYITGTPLWRETVIDELHGMYNQETHELKSDPEEAAEENEQDPNMPNGQIADSDEKTE</sequence>
<keyword evidence="2" id="KW-0472">Membrane</keyword>
<dbReference type="PANTHER" id="PTHR34703">
    <property type="entry name" value="ANTIPORTER SUBUNIT MNHG2-RELATED"/>
    <property type="match status" value="1"/>
</dbReference>
<dbReference type="Proteomes" id="UP000245627">
    <property type="component" value="Unassembled WGS sequence"/>
</dbReference>
<dbReference type="PANTHER" id="PTHR34703:SF1">
    <property type="entry name" value="ANTIPORTER SUBUNIT MNHG2-RELATED"/>
    <property type="match status" value="1"/>
</dbReference>
<comment type="caution">
    <text evidence="3">The sequence shown here is derived from an EMBL/GenBank/DDBJ whole genome shotgun (WGS) entry which is preliminary data.</text>
</comment>
<dbReference type="Pfam" id="PF03334">
    <property type="entry name" value="PhaG_MnhG_YufB"/>
    <property type="match status" value="1"/>
</dbReference>
<gene>
    <name evidence="3" type="ORF">DC487_00365</name>
</gene>
<protein>
    <submittedName>
        <fullName evidence="3">Na+/H+ antiporter subunit G</fullName>
    </submittedName>
</protein>
<feature type="transmembrane region" description="Helical" evidence="2">
    <location>
        <begin position="66"/>
        <end position="85"/>
    </location>
</feature>